<evidence type="ECO:0000256" key="3">
    <source>
        <dbReference type="ARBA" id="ARBA00023098"/>
    </source>
</evidence>
<feature type="active site" description="Proton acceptor" evidence="4">
    <location>
        <position position="164"/>
    </location>
</feature>
<dbReference type="SUPFAM" id="SSF52151">
    <property type="entry name" value="FabD/lysophospholipase-like"/>
    <property type="match status" value="1"/>
</dbReference>
<dbReference type="GO" id="GO:0005811">
    <property type="term" value="C:lipid droplet"/>
    <property type="evidence" value="ECO:0007669"/>
    <property type="project" value="TreeGrafter"/>
</dbReference>
<evidence type="ECO:0000256" key="5">
    <source>
        <dbReference type="SAM" id="MobiDB-lite"/>
    </source>
</evidence>
<feature type="domain" description="PNPLA" evidence="6">
    <location>
        <begin position="10"/>
        <end position="177"/>
    </location>
</feature>
<feature type="short sequence motif" description="DGA/G" evidence="4">
    <location>
        <begin position="164"/>
        <end position="166"/>
    </location>
</feature>
<proteinExistence type="predicted"/>
<evidence type="ECO:0000313" key="8">
    <source>
        <dbReference type="Proteomes" id="UP001201812"/>
    </source>
</evidence>
<dbReference type="AlphaFoldDB" id="A0AAD4MIZ5"/>
<reference evidence="7" key="1">
    <citation type="submission" date="2022-01" db="EMBL/GenBank/DDBJ databases">
        <title>Genome Sequence Resource for Two Populations of Ditylenchus destructor, the Migratory Endoparasitic Phytonematode.</title>
        <authorList>
            <person name="Zhang H."/>
            <person name="Lin R."/>
            <person name="Xie B."/>
        </authorList>
    </citation>
    <scope>NUCLEOTIDE SEQUENCE</scope>
    <source>
        <strain evidence="7">BazhouSP</strain>
    </source>
</reference>
<comment type="caution">
    <text evidence="4">Lacks conserved residue(s) required for the propagation of feature annotation.</text>
</comment>
<dbReference type="PROSITE" id="PS51635">
    <property type="entry name" value="PNPLA"/>
    <property type="match status" value="1"/>
</dbReference>
<sequence>MTIDFSQSSLSFAGCGFLCIYHAGVCAALKEYAPEMTRNRIYGASAGSIAAAGLICNVCISEATSAILQVVCEARAGTLQALSPTFDLMGLVRDGLNRILPDNAHELCSGRLFVSLTRYSDFKNVIVSQYHTKRELVQAIVCSCYIPYFCGFKIPEFRGVQYIDGGFSDNQPAFDSRTITISPFSGESDICPLDMDSGSLLGFVYYNSSIRFTTENLYRFCSCFVPPPQEMCSKICRQGFADALRFLTKNSITPCGKCLTIQSHSLPMPNYKRSTGYLSLPNNSRPRQRLDSECEVCLEKLESRLDSRITTALFPTIMQKTLEKNQVSEYRMLSYILSFRIVRWSVNMMSPIITPIEYTIYVIRTLKSWLDYSNKSDFFTARLHKFVDFILQEIEENSLLCSPKFSCQVGVSKIGSHTKSTGRLTGGKRKEPGHFSENDEYEYNTQIEDEDSLHHVVEYCKHHDAILQYYYTDDANNVQVCEIFDMHRPNHHAALTEEGAMETDSEDEYEDRKPMSAPVWITDNANIISEDSDRYIRKKRFPGLRSRDEDSGVNSLAEESAPAGSVKTRDACCSPVRHLDATSNAPAHHHHRSSYPSRVTASQQQQKQFSSTRRHTTIGVSSRSSGSSSGHKKDRKALGPFSSDSDAENGDDLFVANPRKRTDSNEYDGEPEPTDSDSGVPQKG</sequence>
<evidence type="ECO:0000256" key="1">
    <source>
        <dbReference type="ARBA" id="ARBA00013279"/>
    </source>
</evidence>
<dbReference type="EC" id="3.1.1.3" evidence="1"/>
<gene>
    <name evidence="7" type="ORF">DdX_18808</name>
</gene>
<dbReference type="Pfam" id="PF01734">
    <property type="entry name" value="Patatin"/>
    <property type="match status" value="1"/>
</dbReference>
<feature type="short sequence motif" description="GXSXG" evidence="4">
    <location>
        <begin position="43"/>
        <end position="47"/>
    </location>
</feature>
<dbReference type="GO" id="GO:0055088">
    <property type="term" value="P:lipid homeostasis"/>
    <property type="evidence" value="ECO:0007669"/>
    <property type="project" value="TreeGrafter"/>
</dbReference>
<dbReference type="EMBL" id="JAKKPZ010000299">
    <property type="protein sequence ID" value="KAI1696898.1"/>
    <property type="molecule type" value="Genomic_DNA"/>
</dbReference>
<keyword evidence="2 4" id="KW-0378">Hydrolase</keyword>
<feature type="region of interest" description="Disordered" evidence="5">
    <location>
        <begin position="420"/>
        <end position="439"/>
    </location>
</feature>
<organism evidence="7 8">
    <name type="scientific">Ditylenchus destructor</name>
    <dbReference type="NCBI Taxonomy" id="166010"/>
    <lineage>
        <taxon>Eukaryota</taxon>
        <taxon>Metazoa</taxon>
        <taxon>Ecdysozoa</taxon>
        <taxon>Nematoda</taxon>
        <taxon>Chromadorea</taxon>
        <taxon>Rhabditida</taxon>
        <taxon>Tylenchina</taxon>
        <taxon>Tylenchomorpha</taxon>
        <taxon>Sphaerularioidea</taxon>
        <taxon>Anguinidae</taxon>
        <taxon>Anguininae</taxon>
        <taxon>Ditylenchus</taxon>
    </lineage>
</organism>
<keyword evidence="4" id="KW-0442">Lipid degradation</keyword>
<feature type="compositionally biased region" description="Acidic residues" evidence="5">
    <location>
        <begin position="499"/>
        <end position="509"/>
    </location>
</feature>
<accession>A0AAD4MIZ5</accession>
<dbReference type="InterPro" id="IPR002641">
    <property type="entry name" value="PNPLA_dom"/>
</dbReference>
<dbReference type="FunFam" id="3.40.1090.10:FF:000003">
    <property type="entry name" value="Patatin-like phospholipase domain-containing protein 2"/>
    <property type="match status" value="1"/>
</dbReference>
<feature type="region of interest" description="Disordered" evidence="5">
    <location>
        <begin position="544"/>
        <end position="569"/>
    </location>
</feature>
<dbReference type="GO" id="GO:0004806">
    <property type="term" value="F:triacylglycerol lipase activity"/>
    <property type="evidence" value="ECO:0007669"/>
    <property type="project" value="UniProtKB-EC"/>
</dbReference>
<feature type="compositionally biased region" description="Low complexity" evidence="5">
    <location>
        <begin position="619"/>
        <end position="629"/>
    </location>
</feature>
<evidence type="ECO:0000259" key="6">
    <source>
        <dbReference type="PROSITE" id="PS51635"/>
    </source>
</evidence>
<evidence type="ECO:0000256" key="2">
    <source>
        <dbReference type="ARBA" id="ARBA00022801"/>
    </source>
</evidence>
<protein>
    <recommendedName>
        <fullName evidence="1">triacylglycerol lipase</fullName>
        <ecNumber evidence="1">3.1.1.3</ecNumber>
    </recommendedName>
</protein>
<evidence type="ECO:0000313" key="7">
    <source>
        <dbReference type="EMBL" id="KAI1696898.1"/>
    </source>
</evidence>
<dbReference type="Proteomes" id="UP001201812">
    <property type="component" value="Unassembled WGS sequence"/>
</dbReference>
<dbReference type="GO" id="GO:0019433">
    <property type="term" value="P:triglyceride catabolic process"/>
    <property type="evidence" value="ECO:0007669"/>
    <property type="project" value="TreeGrafter"/>
</dbReference>
<dbReference type="GO" id="GO:0005737">
    <property type="term" value="C:cytoplasm"/>
    <property type="evidence" value="ECO:0007669"/>
    <property type="project" value="TreeGrafter"/>
</dbReference>
<keyword evidence="3 4" id="KW-0443">Lipid metabolism</keyword>
<feature type="compositionally biased region" description="Polar residues" evidence="5">
    <location>
        <begin position="594"/>
        <end position="611"/>
    </location>
</feature>
<comment type="caution">
    <text evidence="7">The sequence shown here is derived from an EMBL/GenBank/DDBJ whole genome shotgun (WGS) entry which is preliminary data.</text>
</comment>
<dbReference type="GO" id="GO:0016020">
    <property type="term" value="C:membrane"/>
    <property type="evidence" value="ECO:0007669"/>
    <property type="project" value="TreeGrafter"/>
</dbReference>
<dbReference type="InterPro" id="IPR016035">
    <property type="entry name" value="Acyl_Trfase/lysoPLipase"/>
</dbReference>
<evidence type="ECO:0000256" key="4">
    <source>
        <dbReference type="PROSITE-ProRule" id="PRU01161"/>
    </source>
</evidence>
<feature type="region of interest" description="Disordered" evidence="5">
    <location>
        <begin position="495"/>
        <end position="517"/>
    </location>
</feature>
<feature type="compositionally biased region" description="Acidic residues" evidence="5">
    <location>
        <begin position="665"/>
        <end position="675"/>
    </location>
</feature>
<dbReference type="Gene3D" id="3.40.1090.10">
    <property type="entry name" value="Cytosolic phospholipase A2 catalytic domain"/>
    <property type="match status" value="2"/>
</dbReference>
<dbReference type="CDD" id="cd07204">
    <property type="entry name" value="Pat_PNPLA_like"/>
    <property type="match status" value="1"/>
</dbReference>
<dbReference type="PANTHER" id="PTHR12406">
    <property type="entry name" value="CALCIUM-INDEPENDENT PHOSPHOLIPASE A2 IPLA2 -RELATED"/>
    <property type="match status" value="1"/>
</dbReference>
<name>A0AAD4MIZ5_9BILA</name>
<dbReference type="PANTHER" id="PTHR12406:SF41">
    <property type="entry name" value="BRUMMER, ISOFORM B-RELATED"/>
    <property type="match status" value="1"/>
</dbReference>
<feature type="compositionally biased region" description="Basic and acidic residues" evidence="5">
    <location>
        <begin position="428"/>
        <end position="437"/>
    </location>
</feature>
<feature type="region of interest" description="Disordered" evidence="5">
    <location>
        <begin position="581"/>
        <end position="684"/>
    </location>
</feature>
<feature type="active site" description="Nucleophile" evidence="4">
    <location>
        <position position="45"/>
    </location>
</feature>
<keyword evidence="8" id="KW-1185">Reference proteome</keyword>
<dbReference type="InterPro" id="IPR033562">
    <property type="entry name" value="PLPL"/>
</dbReference>